<dbReference type="KEGG" id="mlj:MLAC_34860"/>
<dbReference type="GO" id="GO:0016765">
    <property type="term" value="F:transferase activity, transferring alkyl or aryl (other than methyl) groups"/>
    <property type="evidence" value="ECO:0007669"/>
    <property type="project" value="InterPro"/>
</dbReference>
<evidence type="ECO:0000313" key="1">
    <source>
        <dbReference type="EMBL" id="BBX98192.1"/>
    </source>
</evidence>
<organism evidence="1 2">
    <name type="scientific">Mycobacterium lacus</name>
    <dbReference type="NCBI Taxonomy" id="169765"/>
    <lineage>
        <taxon>Bacteria</taxon>
        <taxon>Bacillati</taxon>
        <taxon>Actinomycetota</taxon>
        <taxon>Actinomycetes</taxon>
        <taxon>Mycobacteriales</taxon>
        <taxon>Mycobacteriaceae</taxon>
        <taxon>Mycobacterium</taxon>
    </lineage>
</organism>
<dbReference type="AlphaFoldDB" id="A0A1X1YRA0"/>
<dbReference type="OrthoDB" id="4700302at2"/>
<sequence>MNTPSEEEFMALSMSAVADTVRLRGPKVCVLPVDGTRRWYQLEHGQQHGDYLQAALHQSIRIFTMLFSHGIETVIAPIFGEDLLDRGERYIAQAIDGMALVANDAEVLALYKEHNVRVHFYGDYKRRLSSTTQGTAVTGLFDELMIRTSSNLEHKLFYGIFGSDAVEAVARSAITWYKTHRKPPTRREVIEGYYGEYIERADIYIGFGRFTVFDVPMLCSGKTSLYYTAAPTYYMNETVLRRILYDHIYLRHFRPKPDYSTMSDDQLNLLRNRYHAQRDRVFGVGCVHDGIWFAQA</sequence>
<keyword evidence="2" id="KW-1185">Reference proteome</keyword>
<proteinExistence type="predicted"/>
<dbReference type="RefSeq" id="WP_085157599.1">
    <property type="nucleotide sequence ID" value="NZ_AP022581.1"/>
</dbReference>
<reference evidence="1 2" key="1">
    <citation type="journal article" date="2019" name="Emerg. Microbes Infect.">
        <title>Comprehensive subspecies identification of 175 nontuberculous mycobacteria species based on 7547 genomic profiles.</title>
        <authorList>
            <person name="Matsumoto Y."/>
            <person name="Kinjo T."/>
            <person name="Motooka D."/>
            <person name="Nabeya D."/>
            <person name="Jung N."/>
            <person name="Uechi K."/>
            <person name="Horii T."/>
            <person name="Iida T."/>
            <person name="Fujita J."/>
            <person name="Nakamura S."/>
        </authorList>
    </citation>
    <scope>NUCLEOTIDE SEQUENCE [LARGE SCALE GENOMIC DNA]</scope>
    <source>
        <strain evidence="1 2">JCM 15657</strain>
    </source>
</reference>
<dbReference type="InterPro" id="IPR036424">
    <property type="entry name" value="UPP_synth-like_sf"/>
</dbReference>
<dbReference type="STRING" id="169765.AWC15_14500"/>
<gene>
    <name evidence="1" type="ORF">MLAC_34860</name>
</gene>
<accession>A0A1X1YRA0</accession>
<dbReference type="EMBL" id="AP022581">
    <property type="protein sequence ID" value="BBX98192.1"/>
    <property type="molecule type" value="Genomic_DNA"/>
</dbReference>
<protein>
    <submittedName>
        <fullName evidence="1">Diterpene synthase</fullName>
    </submittedName>
</protein>
<name>A0A1X1YRA0_9MYCO</name>
<dbReference type="Gene3D" id="3.40.1180.10">
    <property type="entry name" value="Decaprenyl diphosphate synthase-like"/>
    <property type="match status" value="1"/>
</dbReference>
<dbReference type="Proteomes" id="UP000466396">
    <property type="component" value="Chromosome"/>
</dbReference>
<evidence type="ECO:0000313" key="2">
    <source>
        <dbReference type="Proteomes" id="UP000466396"/>
    </source>
</evidence>